<sequence length="363" mass="39929">MTDSADELSNHSQLSRLPALPSEELAIGAFPSIMDPSVKTCLVMSPGRGQAAFELERRYPGARVISWYVDSHRSSKASAMAQSQSTRVEIVCSADLPEVVVDLVVLPVLKNGEAEMNRDLLQQSYQRLRIGGHLVAAVNSPQDQWLLAQMQALFAKVHCQQTEAGWSYVAKKKSELKKVRSFAAEIEFRADGRLLKTFSRPSMFAHRSIDNAARVMMREVVIPEGANVLEMGCGNGAVALAAALRSRTGQVYAVDCNARSIQCVESAVAANEITNLTAILNHDGELDVLPCDIALLNPPYYGNFAISEHFIQTASNCLRPGGDVWVVTKQTDKYEDQNWPNLYCDSVKTVQGYDLICYRKSGN</sequence>
<keyword evidence="1 5" id="KW-0489">Methyltransferase</keyword>
<evidence type="ECO:0000313" key="5">
    <source>
        <dbReference type="EMBL" id="TWU57311.1"/>
    </source>
</evidence>
<dbReference type="Proteomes" id="UP000317977">
    <property type="component" value="Unassembled WGS sequence"/>
</dbReference>
<dbReference type="InterPro" id="IPR007848">
    <property type="entry name" value="Small_mtfrase_dom"/>
</dbReference>
<dbReference type="EC" id="2.1.1.172" evidence="5"/>
<name>A0A5C6FCK4_9BACT</name>
<accession>A0A5C6FCK4</accession>
<dbReference type="PANTHER" id="PTHR47816">
    <property type="entry name" value="RIBOSOMAL RNA SMALL SUBUNIT METHYLTRANSFERASE C"/>
    <property type="match status" value="1"/>
</dbReference>
<dbReference type="AlphaFoldDB" id="A0A5C6FCK4"/>
<keyword evidence="6" id="KW-1185">Reference proteome</keyword>
<dbReference type="CDD" id="cd02440">
    <property type="entry name" value="AdoMet_MTases"/>
    <property type="match status" value="1"/>
</dbReference>
<organism evidence="5 6">
    <name type="scientific">Rubripirellula reticaptiva</name>
    <dbReference type="NCBI Taxonomy" id="2528013"/>
    <lineage>
        <taxon>Bacteria</taxon>
        <taxon>Pseudomonadati</taxon>
        <taxon>Planctomycetota</taxon>
        <taxon>Planctomycetia</taxon>
        <taxon>Pirellulales</taxon>
        <taxon>Pirellulaceae</taxon>
        <taxon>Rubripirellula</taxon>
    </lineage>
</organism>
<dbReference type="Gene3D" id="3.40.50.150">
    <property type="entry name" value="Vaccinia Virus protein VP39"/>
    <property type="match status" value="2"/>
</dbReference>
<keyword evidence="3" id="KW-0949">S-adenosyl-L-methionine</keyword>
<dbReference type="Pfam" id="PF05175">
    <property type="entry name" value="MTS"/>
    <property type="match status" value="1"/>
</dbReference>
<evidence type="ECO:0000256" key="3">
    <source>
        <dbReference type="ARBA" id="ARBA00022691"/>
    </source>
</evidence>
<gene>
    <name evidence="5" type="primary">rsmC</name>
    <name evidence="5" type="ORF">Poly59_02180</name>
</gene>
<dbReference type="InterPro" id="IPR046977">
    <property type="entry name" value="RsmC/RlmG"/>
</dbReference>
<reference evidence="5 6" key="1">
    <citation type="submission" date="2019-02" db="EMBL/GenBank/DDBJ databases">
        <title>Deep-cultivation of Planctomycetes and their phenomic and genomic characterization uncovers novel biology.</title>
        <authorList>
            <person name="Wiegand S."/>
            <person name="Jogler M."/>
            <person name="Boedeker C."/>
            <person name="Pinto D."/>
            <person name="Vollmers J."/>
            <person name="Rivas-Marin E."/>
            <person name="Kohn T."/>
            <person name="Peeters S.H."/>
            <person name="Heuer A."/>
            <person name="Rast P."/>
            <person name="Oberbeckmann S."/>
            <person name="Bunk B."/>
            <person name="Jeske O."/>
            <person name="Meyerdierks A."/>
            <person name="Storesund J.E."/>
            <person name="Kallscheuer N."/>
            <person name="Luecker S."/>
            <person name="Lage O.M."/>
            <person name="Pohl T."/>
            <person name="Merkel B.J."/>
            <person name="Hornburger P."/>
            <person name="Mueller R.-W."/>
            <person name="Bruemmer F."/>
            <person name="Labrenz M."/>
            <person name="Spormann A.M."/>
            <person name="Op Den Camp H."/>
            <person name="Overmann J."/>
            <person name="Amann R."/>
            <person name="Jetten M.S.M."/>
            <person name="Mascher T."/>
            <person name="Medema M.H."/>
            <person name="Devos D.P."/>
            <person name="Kaster A.-K."/>
            <person name="Ovreas L."/>
            <person name="Rohde M."/>
            <person name="Galperin M.Y."/>
            <person name="Jogler C."/>
        </authorList>
    </citation>
    <scope>NUCLEOTIDE SEQUENCE [LARGE SCALE GENOMIC DNA]</scope>
    <source>
        <strain evidence="5 6">Poly59</strain>
    </source>
</reference>
<dbReference type="EMBL" id="SJPX01000001">
    <property type="protein sequence ID" value="TWU57311.1"/>
    <property type="molecule type" value="Genomic_DNA"/>
</dbReference>
<feature type="domain" description="Methyltransferase small" evidence="4">
    <location>
        <begin position="198"/>
        <end position="336"/>
    </location>
</feature>
<dbReference type="PANTHER" id="PTHR47816:SF4">
    <property type="entry name" value="RIBOSOMAL RNA SMALL SUBUNIT METHYLTRANSFERASE C"/>
    <property type="match status" value="1"/>
</dbReference>
<dbReference type="InterPro" id="IPR029063">
    <property type="entry name" value="SAM-dependent_MTases_sf"/>
</dbReference>
<proteinExistence type="predicted"/>
<evidence type="ECO:0000256" key="2">
    <source>
        <dbReference type="ARBA" id="ARBA00022679"/>
    </source>
</evidence>
<protein>
    <submittedName>
        <fullName evidence="5">Ribosomal RNA small subunit methyltransferase C</fullName>
        <ecNumber evidence="5">2.1.1.172</ecNumber>
    </submittedName>
</protein>
<comment type="caution">
    <text evidence="5">The sequence shown here is derived from an EMBL/GenBank/DDBJ whole genome shotgun (WGS) entry which is preliminary data.</text>
</comment>
<evidence type="ECO:0000259" key="4">
    <source>
        <dbReference type="Pfam" id="PF05175"/>
    </source>
</evidence>
<keyword evidence="2 5" id="KW-0808">Transferase</keyword>
<dbReference type="SUPFAM" id="SSF53335">
    <property type="entry name" value="S-adenosyl-L-methionine-dependent methyltransferases"/>
    <property type="match status" value="2"/>
</dbReference>
<evidence type="ECO:0000256" key="1">
    <source>
        <dbReference type="ARBA" id="ARBA00022603"/>
    </source>
</evidence>
<dbReference type="RefSeq" id="WP_146532233.1">
    <property type="nucleotide sequence ID" value="NZ_SJPX01000001.1"/>
</dbReference>
<evidence type="ECO:0000313" key="6">
    <source>
        <dbReference type="Proteomes" id="UP000317977"/>
    </source>
</evidence>
<dbReference type="OrthoDB" id="9764961at2"/>
<dbReference type="GO" id="GO:0052914">
    <property type="term" value="F:16S rRNA (guanine(1207)-N(2))-methyltransferase activity"/>
    <property type="evidence" value="ECO:0007669"/>
    <property type="project" value="UniProtKB-EC"/>
</dbReference>